<dbReference type="EMBL" id="VANP01000006">
    <property type="protein sequence ID" value="TLP58631.1"/>
    <property type="molecule type" value="Genomic_DNA"/>
</dbReference>
<dbReference type="OrthoDB" id="3288418at2"/>
<keyword evidence="2" id="KW-1185">Reference proteome</keyword>
<accession>A0A5R8YZ38</accession>
<dbReference type="Proteomes" id="UP000309033">
    <property type="component" value="Unassembled WGS sequence"/>
</dbReference>
<evidence type="ECO:0000313" key="2">
    <source>
        <dbReference type="Proteomes" id="UP000309033"/>
    </source>
</evidence>
<organism evidence="1 2">
    <name type="scientific">Microbispora triticiradicis</name>
    <dbReference type="NCBI Taxonomy" id="2200763"/>
    <lineage>
        <taxon>Bacteria</taxon>
        <taxon>Bacillati</taxon>
        <taxon>Actinomycetota</taxon>
        <taxon>Actinomycetes</taxon>
        <taxon>Streptosporangiales</taxon>
        <taxon>Streptosporangiaceae</taxon>
        <taxon>Microbispora</taxon>
    </lineage>
</organism>
<dbReference type="AlphaFoldDB" id="A0A5R8YZ38"/>
<comment type="caution">
    <text evidence="1">The sequence shown here is derived from an EMBL/GenBank/DDBJ whole genome shotgun (WGS) entry which is preliminary data.</text>
</comment>
<sequence length="398" mass="44884">MSSAPADTILYAQTRALEHAAGLPGIRPLRIHALAFPLHAAELSATVEERDPFDLLDRYVGLAIAEGGFTRRADIAVFLGLTEHTVDRVLRFLGGIGHLYGTADALFLTERGLRSVRDDRRYTEKQERLRLYFDGVGCGPLRTAHYAHGVRILDRDTGHAQRTFRLLPEACGFRPGAVQELARRHDRGEYDLPDELLNLEVLEVGRAFLPCYAVRAHDGHRLRTLVYSGVADLRDDHLEEILNSWPTAAHVMESADSEHPRDHFAEWMRERGIAPQSLSWVDHHSFRLVLPPSRYTDRYSDREDGTRGKGTFSLAMLGAYVAPRSHVLQLWCDDVPTRTRAVLTRALAYATATRRTVPEVTAFLGRVCRQLEPEADVTIDDLRRHARRAGYGVLDLEE</sequence>
<evidence type="ECO:0000313" key="1">
    <source>
        <dbReference type="EMBL" id="TLP58631.1"/>
    </source>
</evidence>
<protein>
    <submittedName>
        <fullName evidence="1">Uncharacterized protein</fullName>
    </submittedName>
</protein>
<gene>
    <name evidence="1" type="ORF">FED44_17360</name>
</gene>
<proteinExistence type="predicted"/>
<reference evidence="1" key="1">
    <citation type="submission" date="2019-05" db="EMBL/GenBank/DDBJ databases">
        <title>Isolation, diversity and antifungal activity of Actinobacteria from wheat.</title>
        <authorList>
            <person name="Yu B."/>
        </authorList>
    </citation>
    <scope>NUCLEOTIDE SEQUENCE [LARGE SCALE GENOMIC DNA]</scope>
    <source>
        <strain evidence="1">NEAU-HEGS1-5</strain>
    </source>
</reference>
<name>A0A5R8YZ38_9ACTN</name>